<comment type="subcellular location">
    <subcellularLocation>
        <location evidence="1">Membrane</location>
        <topology evidence="1">Multi-pass membrane protein</topology>
    </subcellularLocation>
</comment>
<organism evidence="8 9">
    <name type="scientific">Holzapfeliella saturejae</name>
    <dbReference type="NCBI Taxonomy" id="3082953"/>
    <lineage>
        <taxon>Bacteria</taxon>
        <taxon>Bacillati</taxon>
        <taxon>Bacillota</taxon>
        <taxon>Bacilli</taxon>
        <taxon>Lactobacillales</taxon>
        <taxon>Lactobacillaceae</taxon>
        <taxon>Holzapfeliella</taxon>
    </lineage>
</organism>
<proteinExistence type="inferred from homology"/>
<dbReference type="InterPro" id="IPR006043">
    <property type="entry name" value="NCS2"/>
</dbReference>
<dbReference type="PANTHER" id="PTHR42810:SF2">
    <property type="entry name" value="PURINE PERMEASE C1399.01C-RELATED"/>
    <property type="match status" value="1"/>
</dbReference>
<dbReference type="Proteomes" id="UP001377804">
    <property type="component" value="Unassembled WGS sequence"/>
</dbReference>
<reference evidence="8 9" key="1">
    <citation type="submission" date="2023-10" db="EMBL/GenBank/DDBJ databases">
        <title>Holzapfeliella saturejae sp. nov. isolated from Satureja montana flowers.</title>
        <authorList>
            <person name="Alcantara C."/>
            <person name="Zuniga M."/>
            <person name="Landete J.M."/>
            <person name="Monedero V."/>
        </authorList>
    </citation>
    <scope>NUCLEOTIDE SEQUENCE [LARGE SCALE GENOMIC DNA]</scope>
    <source>
        <strain evidence="8 9">He02</strain>
    </source>
</reference>
<keyword evidence="9" id="KW-1185">Reference proteome</keyword>
<dbReference type="InterPro" id="IPR006042">
    <property type="entry name" value="Xan_ur_permease"/>
</dbReference>
<dbReference type="EMBL" id="JAWMWG010000001">
    <property type="protein sequence ID" value="MEJ6348441.1"/>
    <property type="molecule type" value="Genomic_DNA"/>
</dbReference>
<feature type="transmembrane region" description="Helical" evidence="7">
    <location>
        <begin position="96"/>
        <end position="115"/>
    </location>
</feature>
<sequence length="421" mass="44408">MKNEKPVLDIFDKPSFFKGIFLSMQHLFAMFGATVLVPILVGLNPGIALFASGVGTLLHLLITKGQVPLYMGSSFAFITVMASLMKTAGYGGVSQGIIAVGVVYLIIALVIHFIGYDWVDKALPAIVVGPIVIAIGLSLASSAAKQATMVNNNYDVKSFAVAIATLLLTIGFTIFGKGFISQIAVLLGIVCGYILSLLVGLVDFTPVMNANWFQVPNFEVLFVNSHPSINWGAILGMAPIAFVTMTEHMGHIMVLNDLTGRNFFKKPGLDRTLVGDGAASIVSGLVGGPAITSYGENIGVMAITKIHSVYVLIGAAVFAILFSFIGKLSALIQSIPGSVLGGVSFLLFGVIASSGLRILVENKTDFNNRRNLMIASSILVIGVGDAMLQLNPQLSFSGLTVATVIGIALNLVLPKDIESKK</sequence>
<feature type="transmembrane region" description="Helical" evidence="7">
    <location>
        <begin position="156"/>
        <end position="176"/>
    </location>
</feature>
<feature type="transmembrane region" description="Helical" evidence="7">
    <location>
        <begin position="372"/>
        <end position="390"/>
    </location>
</feature>
<name>A0ABU8SGD1_9LACO</name>
<dbReference type="Pfam" id="PF00860">
    <property type="entry name" value="Xan_ur_permease"/>
    <property type="match status" value="1"/>
</dbReference>
<dbReference type="PROSITE" id="PS01116">
    <property type="entry name" value="XANTH_URACIL_PERMASE"/>
    <property type="match status" value="1"/>
</dbReference>
<comment type="caution">
    <text evidence="8">The sequence shown here is derived from an EMBL/GenBank/DDBJ whole genome shotgun (WGS) entry which is preliminary data.</text>
</comment>
<dbReference type="RefSeq" id="WP_339969616.1">
    <property type="nucleotide sequence ID" value="NZ_JAWMWG010000001.1"/>
</dbReference>
<evidence type="ECO:0000313" key="9">
    <source>
        <dbReference type="Proteomes" id="UP001377804"/>
    </source>
</evidence>
<evidence type="ECO:0000256" key="1">
    <source>
        <dbReference type="ARBA" id="ARBA00004141"/>
    </source>
</evidence>
<feature type="transmembrane region" description="Helical" evidence="7">
    <location>
        <begin position="20"/>
        <end position="40"/>
    </location>
</feature>
<dbReference type="PANTHER" id="PTHR42810">
    <property type="entry name" value="PURINE PERMEASE C1399.01C-RELATED"/>
    <property type="match status" value="1"/>
</dbReference>
<keyword evidence="3" id="KW-0813">Transport</keyword>
<protein>
    <submittedName>
        <fullName evidence="8">Solute carrier family 23 protein</fullName>
    </submittedName>
</protein>
<evidence type="ECO:0000256" key="7">
    <source>
        <dbReference type="SAM" id="Phobius"/>
    </source>
</evidence>
<feature type="transmembrane region" description="Helical" evidence="7">
    <location>
        <begin position="122"/>
        <end position="144"/>
    </location>
</feature>
<feature type="transmembrane region" description="Helical" evidence="7">
    <location>
        <begin position="228"/>
        <end position="245"/>
    </location>
</feature>
<accession>A0ABU8SGD1</accession>
<keyword evidence="4 7" id="KW-0812">Transmembrane</keyword>
<evidence type="ECO:0000256" key="4">
    <source>
        <dbReference type="ARBA" id="ARBA00022692"/>
    </source>
</evidence>
<evidence type="ECO:0000256" key="2">
    <source>
        <dbReference type="ARBA" id="ARBA00008821"/>
    </source>
</evidence>
<feature type="transmembrane region" description="Helical" evidence="7">
    <location>
        <begin position="396"/>
        <end position="413"/>
    </location>
</feature>
<dbReference type="NCBIfam" id="TIGR00801">
    <property type="entry name" value="ncs2"/>
    <property type="match status" value="1"/>
</dbReference>
<keyword evidence="6 7" id="KW-0472">Membrane</keyword>
<feature type="transmembrane region" description="Helical" evidence="7">
    <location>
        <begin position="183"/>
        <end position="208"/>
    </location>
</feature>
<feature type="transmembrane region" description="Helical" evidence="7">
    <location>
        <begin position="309"/>
        <end position="332"/>
    </location>
</feature>
<evidence type="ECO:0000256" key="6">
    <source>
        <dbReference type="ARBA" id="ARBA00023136"/>
    </source>
</evidence>
<gene>
    <name evidence="8" type="ORF">R4Y45_04260</name>
</gene>
<keyword evidence="5 7" id="KW-1133">Transmembrane helix</keyword>
<evidence type="ECO:0000256" key="5">
    <source>
        <dbReference type="ARBA" id="ARBA00022989"/>
    </source>
</evidence>
<evidence type="ECO:0000313" key="8">
    <source>
        <dbReference type="EMBL" id="MEJ6348441.1"/>
    </source>
</evidence>
<feature type="transmembrane region" description="Helical" evidence="7">
    <location>
        <begin position="338"/>
        <end position="360"/>
    </location>
</feature>
<evidence type="ECO:0000256" key="3">
    <source>
        <dbReference type="ARBA" id="ARBA00022448"/>
    </source>
</evidence>
<comment type="similarity">
    <text evidence="2">Belongs to the nucleobase:cation symporter-2 (NCS2) (TC 2.A.40) family.</text>
</comment>